<feature type="domain" description="CHK kinase-like" evidence="1">
    <location>
        <begin position="309"/>
        <end position="496"/>
    </location>
</feature>
<sequence>MSDVSNSFSACETLPEDEPPLYIAVRRPVSPPCHYEAVNRCGGWGIAKRSERKNYAFINLLVLLSTVRKAVAKMIVDMYTASEELRPCGEVLNTMTEELVEAEMTVTMNDELGMKDVFVHGDLWSANLLWKKTKNGLELTRIIDYQIAHFGCVAEDLTRLFISTMSGKDRRESWERLLEEFYGYIKQYCEGDLPFTLEQLKESYRRMFPLAGTLLLPVFDSVAKIGSRKLTDEGKIATKDLLSEKTVALFEDVLFFANRNRKVRKNVERAHNREVNFYRMFSRFNNPISKIPRVYFTQDFTEGNELKGFIGMEYIEDTELRHICHNVAPNELSDVLRAIAYVEAKSLELSDEEKQKLANNPILTVYPPMVNPNAVRKLFSDMYTVLEELRPSGEVLVEMAEELVALELTSTMNDELGMKDVFVHGDLWSTNMLWRKTASGRTQLGGIVDYQMSHFGCAAVDLCRAFISTMSGKDRRENWERLVEEFHGYLTEYCKEELPFTIEQVKESYRRLFPISGLLLLEAFGPIAKIATRKLPEEEKKTAEGVLREKTIALFEDMLYFTRRNHDVRRNMNNKYN</sequence>
<reference evidence="2 3" key="1">
    <citation type="submission" date="2023-08" db="EMBL/GenBank/DDBJ databases">
        <title>A Necator americanus chromosomal reference genome.</title>
        <authorList>
            <person name="Ilik V."/>
            <person name="Petrzelkova K.J."/>
            <person name="Pardy F."/>
            <person name="Fuh T."/>
            <person name="Niatou-Singa F.S."/>
            <person name="Gouil Q."/>
            <person name="Baker L."/>
            <person name="Ritchie M.E."/>
            <person name="Jex A.R."/>
            <person name="Gazzola D."/>
            <person name="Li H."/>
            <person name="Toshio Fujiwara R."/>
            <person name="Zhan B."/>
            <person name="Aroian R.V."/>
            <person name="Pafco B."/>
            <person name="Schwarz E.M."/>
        </authorList>
    </citation>
    <scope>NUCLEOTIDE SEQUENCE [LARGE SCALE GENOMIC DNA]</scope>
    <source>
        <strain evidence="2 3">Aroian</strain>
        <tissue evidence="2">Whole animal</tissue>
    </source>
</reference>
<dbReference type="InterPro" id="IPR012877">
    <property type="entry name" value="Dhs-27"/>
</dbReference>
<name>A0ABR1DNL0_NECAM</name>
<dbReference type="Gene3D" id="3.90.1200.10">
    <property type="match status" value="2"/>
</dbReference>
<dbReference type="SMART" id="SM00587">
    <property type="entry name" value="CHK"/>
    <property type="match status" value="2"/>
</dbReference>
<evidence type="ECO:0000313" key="3">
    <source>
        <dbReference type="Proteomes" id="UP001303046"/>
    </source>
</evidence>
<comment type="caution">
    <text evidence="2">The sequence shown here is derived from an EMBL/GenBank/DDBJ whole genome shotgun (WGS) entry which is preliminary data.</text>
</comment>
<dbReference type="InterPro" id="IPR015897">
    <property type="entry name" value="CHK_kinase-like"/>
</dbReference>
<organism evidence="2 3">
    <name type="scientific">Necator americanus</name>
    <name type="common">Human hookworm</name>
    <dbReference type="NCBI Taxonomy" id="51031"/>
    <lineage>
        <taxon>Eukaryota</taxon>
        <taxon>Metazoa</taxon>
        <taxon>Ecdysozoa</taxon>
        <taxon>Nematoda</taxon>
        <taxon>Chromadorea</taxon>
        <taxon>Rhabditida</taxon>
        <taxon>Rhabditina</taxon>
        <taxon>Rhabditomorpha</taxon>
        <taxon>Strongyloidea</taxon>
        <taxon>Ancylostomatidae</taxon>
        <taxon>Bunostominae</taxon>
        <taxon>Necator</taxon>
    </lineage>
</organism>
<proteinExistence type="predicted"/>
<dbReference type="Pfam" id="PF07914">
    <property type="entry name" value="DUF1679"/>
    <property type="match status" value="2"/>
</dbReference>
<evidence type="ECO:0000259" key="1">
    <source>
        <dbReference type="SMART" id="SM00587"/>
    </source>
</evidence>
<keyword evidence="3" id="KW-1185">Reference proteome</keyword>
<dbReference type="PANTHER" id="PTHR23020:SF15">
    <property type="entry name" value="CHK KINASE-LIKE DOMAIN-CONTAINING PROTEIN"/>
    <property type="match status" value="1"/>
</dbReference>
<dbReference type="Proteomes" id="UP001303046">
    <property type="component" value="Unassembled WGS sequence"/>
</dbReference>
<dbReference type="EMBL" id="JAVFWL010000004">
    <property type="protein sequence ID" value="KAK6752029.1"/>
    <property type="molecule type" value="Genomic_DNA"/>
</dbReference>
<dbReference type="InterPro" id="IPR011009">
    <property type="entry name" value="Kinase-like_dom_sf"/>
</dbReference>
<gene>
    <name evidence="2" type="primary">Necator_chrIV.g16745</name>
    <name evidence="2" type="ORF">RB195_003448</name>
</gene>
<dbReference type="SUPFAM" id="SSF56112">
    <property type="entry name" value="Protein kinase-like (PK-like)"/>
    <property type="match status" value="2"/>
</dbReference>
<feature type="domain" description="CHK kinase-like" evidence="1">
    <location>
        <begin position="40"/>
        <end position="191"/>
    </location>
</feature>
<dbReference type="InterPro" id="IPR052961">
    <property type="entry name" value="Oxido-Kinase-like_Enzymes"/>
</dbReference>
<protein>
    <recommendedName>
        <fullName evidence="1">CHK kinase-like domain-containing protein</fullName>
    </recommendedName>
</protein>
<dbReference type="PANTHER" id="PTHR23020">
    <property type="entry name" value="UNCHARACTERIZED NUCLEAR HORMONE RECEPTOR-RELATED"/>
    <property type="match status" value="1"/>
</dbReference>
<evidence type="ECO:0000313" key="2">
    <source>
        <dbReference type="EMBL" id="KAK6752029.1"/>
    </source>
</evidence>
<accession>A0ABR1DNL0</accession>